<dbReference type="PANTHER" id="PTHR24082:SF473">
    <property type="entry name" value="ECDYSONE-INDUCED PROTEIN 75B, ISOFORM B"/>
    <property type="match status" value="1"/>
</dbReference>
<keyword evidence="9" id="KW-0675">Receptor</keyword>
<dbReference type="GO" id="GO:0000978">
    <property type="term" value="F:RNA polymerase II cis-regulatory region sequence-specific DNA binding"/>
    <property type="evidence" value="ECO:0007669"/>
    <property type="project" value="TreeGrafter"/>
</dbReference>
<keyword evidence="3" id="KW-0479">Metal-binding</keyword>
<keyword evidence="4" id="KW-0863">Zinc-finger</keyword>
<dbReference type="PRINTS" id="PR00047">
    <property type="entry name" value="STROIDFINGER"/>
</dbReference>
<dbReference type="GO" id="GO:0009755">
    <property type="term" value="P:hormone-mediated signaling pathway"/>
    <property type="evidence" value="ECO:0007669"/>
    <property type="project" value="TreeGrafter"/>
</dbReference>
<dbReference type="GO" id="GO:0030154">
    <property type="term" value="P:cell differentiation"/>
    <property type="evidence" value="ECO:0007669"/>
    <property type="project" value="TreeGrafter"/>
</dbReference>
<evidence type="ECO:0000256" key="11">
    <source>
        <dbReference type="SAM" id="MobiDB-lite"/>
    </source>
</evidence>
<dbReference type="AlphaFoldDB" id="A0A922M5P7"/>
<keyword evidence="10" id="KW-0539">Nucleus</keyword>
<dbReference type="GO" id="GO:0045944">
    <property type="term" value="P:positive regulation of transcription by RNA polymerase II"/>
    <property type="evidence" value="ECO:0007669"/>
    <property type="project" value="TreeGrafter"/>
</dbReference>
<dbReference type="GO" id="GO:0008270">
    <property type="term" value="F:zinc ion binding"/>
    <property type="evidence" value="ECO:0007669"/>
    <property type="project" value="UniProtKB-KW"/>
</dbReference>
<keyword evidence="8" id="KW-0804">Transcription</keyword>
<feature type="domain" description="Nuclear receptor" evidence="12">
    <location>
        <begin position="44"/>
        <end position="98"/>
    </location>
</feature>
<reference evidence="13" key="1">
    <citation type="journal article" date="2021" name="G3 (Bethesda)">
        <title>Genome and transcriptome analysis of the beet armyworm Spodoptera exigua reveals targets for pest control. .</title>
        <authorList>
            <person name="Simon S."/>
            <person name="Breeschoten T."/>
            <person name="Jansen H.J."/>
            <person name="Dirks R.P."/>
            <person name="Schranz M.E."/>
            <person name="Ros V.I.D."/>
        </authorList>
    </citation>
    <scope>NUCLEOTIDE SEQUENCE</scope>
    <source>
        <strain evidence="13">TB_SE_WUR_2020</strain>
    </source>
</reference>
<dbReference type="Pfam" id="PF00105">
    <property type="entry name" value="zf-C4"/>
    <property type="match status" value="1"/>
</dbReference>
<comment type="similarity">
    <text evidence="2">Belongs to the nuclear hormone receptor family. NR1 subfamily.</text>
</comment>
<dbReference type="GO" id="GO:0005634">
    <property type="term" value="C:nucleus"/>
    <property type="evidence" value="ECO:0007669"/>
    <property type="project" value="UniProtKB-SubCell"/>
</dbReference>
<comment type="caution">
    <text evidence="13">The sequence shown here is derived from an EMBL/GenBank/DDBJ whole genome shotgun (WGS) entry which is preliminary data.</text>
</comment>
<evidence type="ECO:0000313" key="14">
    <source>
        <dbReference type="Proteomes" id="UP000814243"/>
    </source>
</evidence>
<organism evidence="13 14">
    <name type="scientific">Spodoptera exigua</name>
    <name type="common">Beet armyworm</name>
    <name type="synonym">Noctua fulgens</name>
    <dbReference type="NCBI Taxonomy" id="7107"/>
    <lineage>
        <taxon>Eukaryota</taxon>
        <taxon>Metazoa</taxon>
        <taxon>Ecdysozoa</taxon>
        <taxon>Arthropoda</taxon>
        <taxon>Hexapoda</taxon>
        <taxon>Insecta</taxon>
        <taxon>Pterygota</taxon>
        <taxon>Neoptera</taxon>
        <taxon>Endopterygota</taxon>
        <taxon>Lepidoptera</taxon>
        <taxon>Glossata</taxon>
        <taxon>Ditrysia</taxon>
        <taxon>Noctuoidea</taxon>
        <taxon>Noctuidae</taxon>
        <taxon>Amphipyrinae</taxon>
        <taxon>Spodoptera</taxon>
    </lineage>
</organism>
<dbReference type="GO" id="GO:0004879">
    <property type="term" value="F:nuclear receptor activity"/>
    <property type="evidence" value="ECO:0007669"/>
    <property type="project" value="TreeGrafter"/>
</dbReference>
<proteinExistence type="inferred from homology"/>
<dbReference type="EMBL" id="JACEFF010000814">
    <property type="protein sequence ID" value="KAH9630673.1"/>
    <property type="molecule type" value="Genomic_DNA"/>
</dbReference>
<evidence type="ECO:0000256" key="3">
    <source>
        <dbReference type="ARBA" id="ARBA00022723"/>
    </source>
</evidence>
<sequence>MTLVMSPDSSYGRYDAPTPADHNMMSPAHKEREPELHIEFDGTTVLCRVCGDKASGFHYGVHSCEGCKVNISKLFKNDAYLVYFTLSLSTCSLAPLSV</sequence>
<keyword evidence="7" id="KW-0238">DNA-binding</keyword>
<dbReference type="InterPro" id="IPR050234">
    <property type="entry name" value="Nuclear_hormone_rcpt_NR1"/>
</dbReference>
<dbReference type="SUPFAM" id="SSF57716">
    <property type="entry name" value="Glucocorticoid receptor-like (DNA-binding domain)"/>
    <property type="match status" value="1"/>
</dbReference>
<evidence type="ECO:0000259" key="12">
    <source>
        <dbReference type="PROSITE" id="PS51030"/>
    </source>
</evidence>
<evidence type="ECO:0000256" key="6">
    <source>
        <dbReference type="ARBA" id="ARBA00023015"/>
    </source>
</evidence>
<name>A0A922M5P7_SPOEX</name>
<accession>A0A922M5P7</accession>
<protein>
    <recommendedName>
        <fullName evidence="12">Nuclear receptor domain-containing protein</fullName>
    </recommendedName>
</protein>
<feature type="region of interest" description="Disordered" evidence="11">
    <location>
        <begin position="1"/>
        <end position="32"/>
    </location>
</feature>
<evidence type="ECO:0000313" key="13">
    <source>
        <dbReference type="EMBL" id="KAH9630673.1"/>
    </source>
</evidence>
<evidence type="ECO:0000256" key="9">
    <source>
        <dbReference type="ARBA" id="ARBA00023170"/>
    </source>
</evidence>
<evidence type="ECO:0000256" key="1">
    <source>
        <dbReference type="ARBA" id="ARBA00004123"/>
    </source>
</evidence>
<keyword evidence="6" id="KW-0805">Transcription regulation</keyword>
<comment type="subcellular location">
    <subcellularLocation>
        <location evidence="1">Nucleus</location>
    </subcellularLocation>
</comment>
<evidence type="ECO:0000256" key="5">
    <source>
        <dbReference type="ARBA" id="ARBA00022833"/>
    </source>
</evidence>
<dbReference type="PANTHER" id="PTHR24082">
    <property type="entry name" value="NUCLEAR HORMONE RECEPTOR"/>
    <property type="match status" value="1"/>
</dbReference>
<dbReference type="InterPro" id="IPR001628">
    <property type="entry name" value="Znf_hrmn_rcpt"/>
</dbReference>
<evidence type="ECO:0000256" key="2">
    <source>
        <dbReference type="ARBA" id="ARBA00008092"/>
    </source>
</evidence>
<evidence type="ECO:0000256" key="8">
    <source>
        <dbReference type="ARBA" id="ARBA00023163"/>
    </source>
</evidence>
<evidence type="ECO:0000256" key="10">
    <source>
        <dbReference type="ARBA" id="ARBA00023242"/>
    </source>
</evidence>
<dbReference type="PROSITE" id="PS51030">
    <property type="entry name" value="NUCLEAR_REC_DBD_2"/>
    <property type="match status" value="1"/>
</dbReference>
<dbReference type="InterPro" id="IPR013088">
    <property type="entry name" value="Znf_NHR/GATA"/>
</dbReference>
<dbReference type="Proteomes" id="UP000814243">
    <property type="component" value="Unassembled WGS sequence"/>
</dbReference>
<dbReference type="GO" id="GO:0000122">
    <property type="term" value="P:negative regulation of transcription by RNA polymerase II"/>
    <property type="evidence" value="ECO:0007669"/>
    <property type="project" value="TreeGrafter"/>
</dbReference>
<dbReference type="Gene3D" id="3.30.50.10">
    <property type="entry name" value="Erythroid Transcription Factor GATA-1, subunit A"/>
    <property type="match status" value="1"/>
</dbReference>
<keyword evidence="5" id="KW-0862">Zinc</keyword>
<evidence type="ECO:0000256" key="7">
    <source>
        <dbReference type="ARBA" id="ARBA00023125"/>
    </source>
</evidence>
<evidence type="ECO:0000256" key="4">
    <source>
        <dbReference type="ARBA" id="ARBA00022771"/>
    </source>
</evidence>
<gene>
    <name evidence="13" type="ORF">HF086_003964</name>
</gene>